<reference evidence="1 2" key="1">
    <citation type="submission" date="2019-08" db="EMBL/GenBank/DDBJ databases">
        <title>Paraburkholderia sp. DCY113.</title>
        <authorList>
            <person name="Kang J."/>
        </authorList>
    </citation>
    <scope>NUCLEOTIDE SEQUENCE [LARGE SCALE GENOMIC DNA]</scope>
    <source>
        <strain evidence="1 2">DCY113</strain>
    </source>
</reference>
<name>A0A5B0GTD3_9BURK</name>
<protein>
    <submittedName>
        <fullName evidence="1">Uncharacterized protein</fullName>
    </submittedName>
</protein>
<dbReference type="EMBL" id="VTUZ01000020">
    <property type="protein sequence ID" value="KAA1006175.1"/>
    <property type="molecule type" value="Genomic_DNA"/>
</dbReference>
<accession>A0A5B0GTD3</accession>
<dbReference type="Proteomes" id="UP000325273">
    <property type="component" value="Unassembled WGS sequence"/>
</dbReference>
<gene>
    <name evidence="1" type="ORF">FVF58_26660</name>
</gene>
<comment type="caution">
    <text evidence="1">The sequence shown here is derived from an EMBL/GenBank/DDBJ whole genome shotgun (WGS) entry which is preliminary data.</text>
</comment>
<organism evidence="1 2">
    <name type="scientific">Paraburkholderia panacisoli</name>
    <dbReference type="NCBI Taxonomy" id="2603818"/>
    <lineage>
        <taxon>Bacteria</taxon>
        <taxon>Pseudomonadati</taxon>
        <taxon>Pseudomonadota</taxon>
        <taxon>Betaproteobacteria</taxon>
        <taxon>Burkholderiales</taxon>
        <taxon>Burkholderiaceae</taxon>
        <taxon>Paraburkholderia</taxon>
    </lineage>
</organism>
<evidence type="ECO:0000313" key="2">
    <source>
        <dbReference type="Proteomes" id="UP000325273"/>
    </source>
</evidence>
<keyword evidence="2" id="KW-1185">Reference proteome</keyword>
<sequence>MNVATKAGTWVSPYTPQNLDAAVTHLERVLCAEGADSLFAQTYWRGRVLQAYATNGLLQRQRERLQRLLDRVANAPADSRRRMQAARDYSLT</sequence>
<proteinExistence type="predicted"/>
<dbReference type="AlphaFoldDB" id="A0A5B0GTD3"/>
<evidence type="ECO:0000313" key="1">
    <source>
        <dbReference type="EMBL" id="KAA1006175.1"/>
    </source>
</evidence>